<feature type="transmembrane region" description="Helical" evidence="9">
    <location>
        <begin position="20"/>
        <end position="41"/>
    </location>
</feature>
<feature type="region of interest" description="Disordered" evidence="8">
    <location>
        <begin position="1303"/>
        <end position="1324"/>
    </location>
</feature>
<dbReference type="Pfam" id="PF12698">
    <property type="entry name" value="ABC2_membrane_3"/>
    <property type="match status" value="2"/>
</dbReference>
<dbReference type="Gene3D" id="3.40.50.300">
    <property type="entry name" value="P-loop containing nucleotide triphosphate hydrolases"/>
    <property type="match status" value="2"/>
</dbReference>
<dbReference type="STRING" id="43151.W5JDX1"/>
<dbReference type="HOGENOM" id="CLU_000604_19_1_1"/>
<feature type="compositionally biased region" description="Polar residues" evidence="8">
    <location>
        <begin position="838"/>
        <end position="854"/>
    </location>
</feature>
<proteinExistence type="predicted"/>
<evidence type="ECO:0000256" key="3">
    <source>
        <dbReference type="ARBA" id="ARBA00022741"/>
    </source>
</evidence>
<dbReference type="GO" id="GO:0016020">
    <property type="term" value="C:membrane"/>
    <property type="evidence" value="ECO:0007669"/>
    <property type="project" value="UniProtKB-SubCell"/>
</dbReference>
<feature type="transmembrane region" description="Helical" evidence="9">
    <location>
        <begin position="298"/>
        <end position="319"/>
    </location>
</feature>
<keyword evidence="3" id="KW-0547">Nucleotide-binding</keyword>
<comment type="subcellular location">
    <subcellularLocation>
        <location evidence="1">Membrane</location>
        <topology evidence="1">Multi-pass membrane protein</topology>
    </subcellularLocation>
</comment>
<keyword evidence="4" id="KW-0067">ATP-binding</keyword>
<dbReference type="GO" id="GO:0140359">
    <property type="term" value="F:ABC-type transporter activity"/>
    <property type="evidence" value="ECO:0007669"/>
    <property type="project" value="InterPro"/>
</dbReference>
<evidence type="ECO:0000256" key="6">
    <source>
        <dbReference type="ARBA" id="ARBA00023136"/>
    </source>
</evidence>
<dbReference type="VEuPathDB" id="VectorBase:ADAC006032"/>
<dbReference type="InterPro" id="IPR017871">
    <property type="entry name" value="ABC_transporter-like_CS"/>
</dbReference>
<feature type="transmembrane region" description="Helical" evidence="9">
    <location>
        <begin position="1170"/>
        <end position="1191"/>
    </location>
</feature>
<dbReference type="VEuPathDB" id="VectorBase:ADAR2_006704"/>
<dbReference type="FunFam" id="3.40.50.300:FF:002470">
    <property type="entry name" value="ABC transporter, putative"/>
    <property type="match status" value="1"/>
</dbReference>
<dbReference type="FunCoup" id="W5JDX1">
    <property type="interactions" value="37"/>
</dbReference>
<feature type="transmembrane region" description="Helical" evidence="9">
    <location>
        <begin position="219"/>
        <end position="241"/>
    </location>
</feature>
<feature type="transmembrane region" description="Helical" evidence="9">
    <location>
        <begin position="325"/>
        <end position="343"/>
    </location>
</feature>
<dbReference type="GO" id="GO:0005319">
    <property type="term" value="F:lipid transporter activity"/>
    <property type="evidence" value="ECO:0007669"/>
    <property type="project" value="TreeGrafter"/>
</dbReference>
<dbReference type="Pfam" id="PF00005">
    <property type="entry name" value="ABC_tran"/>
    <property type="match status" value="2"/>
</dbReference>
<evidence type="ECO:0000256" key="4">
    <source>
        <dbReference type="ARBA" id="ARBA00022840"/>
    </source>
</evidence>
<feature type="transmembrane region" description="Helical" evidence="9">
    <location>
        <begin position="1142"/>
        <end position="1164"/>
    </location>
</feature>
<feature type="transmembrane region" description="Helical" evidence="9">
    <location>
        <begin position="350"/>
        <end position="369"/>
    </location>
</feature>
<name>W5JDX1_ANODA</name>
<feature type="domain" description="ABC transporter" evidence="10">
    <location>
        <begin position="1360"/>
        <end position="1589"/>
    </location>
</feature>
<keyword evidence="13" id="KW-1185">Reference proteome</keyword>
<gene>
    <name evidence="11" type="ORF">AND_006032</name>
</gene>
<accession>W5JDX1</accession>
<reference evidence="11 13" key="1">
    <citation type="journal article" date="2010" name="BMC Genomics">
        <title>Combination of measures distinguishes pre-miRNAs from other stem-loops in the genome of the newly sequenced Anopheles darlingi.</title>
        <authorList>
            <person name="Mendes N.D."/>
            <person name="Freitas A.T."/>
            <person name="Vasconcelos A.T."/>
            <person name="Sagot M.F."/>
        </authorList>
    </citation>
    <scope>NUCLEOTIDE SEQUENCE</scope>
</reference>
<dbReference type="OMA" id="QCIKDFQ"/>
<dbReference type="InterPro" id="IPR026082">
    <property type="entry name" value="ABCA"/>
</dbReference>
<evidence type="ECO:0000256" key="7">
    <source>
        <dbReference type="SAM" id="Coils"/>
    </source>
</evidence>
<dbReference type="GO" id="GO:0016887">
    <property type="term" value="F:ATP hydrolysis activity"/>
    <property type="evidence" value="ECO:0007669"/>
    <property type="project" value="InterPro"/>
</dbReference>
<reference evidence="11" key="3">
    <citation type="journal article" date="2013" name="Nucleic Acids Res.">
        <title>The genome of Anopheles darlingi, the main neotropical malaria vector.</title>
        <authorList>
            <person name="Marinotti O."/>
            <person name="Cerqueira G.C."/>
            <person name="de Almeida L.G."/>
            <person name="Ferro M.I."/>
            <person name="Loreto E.L."/>
            <person name="Zaha A."/>
            <person name="Teixeira S.M."/>
            <person name="Wespiser A.R."/>
            <person name="Almeida E Silva A."/>
            <person name="Schlindwein A.D."/>
            <person name="Pacheco A.C."/>
            <person name="Silva A.L."/>
            <person name="Graveley B.R."/>
            <person name="Walenz B.P."/>
            <person name="Lima Bde A."/>
            <person name="Ribeiro C.A."/>
            <person name="Nunes-Silva C.G."/>
            <person name="de Carvalho C.R."/>
            <person name="Soares C.M."/>
            <person name="de Menezes C.B."/>
            <person name="Matiolli C."/>
            <person name="Caffrey D."/>
            <person name="Araujo D.A."/>
            <person name="de Oliveira D.M."/>
            <person name="Golenbock D."/>
            <person name="Grisard E.C."/>
            <person name="Fantinatti-Garboggini F."/>
            <person name="de Carvalho F.M."/>
            <person name="Barcellos F.G."/>
            <person name="Prosdocimi F."/>
            <person name="May G."/>
            <person name="Azevedo Junior G.M."/>
            <person name="Guimaraes G.M."/>
            <person name="Goldman G.H."/>
            <person name="Padilha I.Q."/>
            <person name="Batista Jda S."/>
            <person name="Ferro J.A."/>
            <person name="Ribeiro J.M."/>
            <person name="Fietto J.L."/>
            <person name="Dabbas K.M."/>
            <person name="Cerdeira L."/>
            <person name="Agnez-Lima L.F."/>
            <person name="Brocchi M."/>
            <person name="de Carvalho M.O."/>
            <person name="Teixeira Mde M."/>
            <person name="Diniz Maia Mde M."/>
            <person name="Goldman M.H."/>
            <person name="Cruz Schneider M.P."/>
            <person name="Felipe M.S."/>
            <person name="Hungria M."/>
            <person name="Nicolas M.F."/>
            <person name="Pereira M."/>
            <person name="Montes M.A."/>
            <person name="Cantao M.E."/>
            <person name="Vincentz M."/>
            <person name="Rafael M.S."/>
            <person name="Silverman N."/>
            <person name="Stoco P.H."/>
            <person name="Souza R.C."/>
            <person name="Vicentini R."/>
            <person name="Gazzinelli R.T."/>
            <person name="Neves Rde O."/>
            <person name="Silva R."/>
            <person name="Astolfi-Filho S."/>
            <person name="Maciel T.E."/>
            <person name="Urmenyi T.P."/>
            <person name="Tadei W.P."/>
            <person name="Camargo E.P."/>
            <person name="de Vasconcelos A.T."/>
        </authorList>
    </citation>
    <scope>NUCLEOTIDE SEQUENCE</scope>
</reference>
<dbReference type="EnsemblMetazoa" id="ADAC006032-RA">
    <property type="protein sequence ID" value="ADAC006032-PA"/>
    <property type="gene ID" value="ADAC006032"/>
</dbReference>
<dbReference type="PROSITE" id="PS00211">
    <property type="entry name" value="ABC_TRANSPORTER_1"/>
    <property type="match status" value="1"/>
</dbReference>
<organism evidence="11">
    <name type="scientific">Anopheles darlingi</name>
    <name type="common">Mosquito</name>
    <dbReference type="NCBI Taxonomy" id="43151"/>
    <lineage>
        <taxon>Eukaryota</taxon>
        <taxon>Metazoa</taxon>
        <taxon>Ecdysozoa</taxon>
        <taxon>Arthropoda</taxon>
        <taxon>Hexapoda</taxon>
        <taxon>Insecta</taxon>
        <taxon>Pterygota</taxon>
        <taxon>Neoptera</taxon>
        <taxon>Endopterygota</taxon>
        <taxon>Diptera</taxon>
        <taxon>Nematocera</taxon>
        <taxon>Culicoidea</taxon>
        <taxon>Culicidae</taxon>
        <taxon>Anophelinae</taxon>
        <taxon>Anopheles</taxon>
    </lineage>
</organism>
<reference evidence="11" key="2">
    <citation type="submission" date="2010-05" db="EMBL/GenBank/DDBJ databases">
        <authorList>
            <person name="Almeida L.G."/>
            <person name="Nicolas M.F."/>
            <person name="Souza R.C."/>
            <person name="Vasconcelos A.T.R."/>
        </authorList>
    </citation>
    <scope>NUCLEOTIDE SEQUENCE</scope>
</reference>
<evidence type="ECO:0000313" key="12">
    <source>
        <dbReference type="EnsemblMetazoa" id="ADAC006032-PA"/>
    </source>
</evidence>
<evidence type="ECO:0000313" key="13">
    <source>
        <dbReference type="Proteomes" id="UP000000673"/>
    </source>
</evidence>
<keyword evidence="6 9" id="KW-0472">Membrane</keyword>
<dbReference type="SUPFAM" id="SSF52540">
    <property type="entry name" value="P-loop containing nucleoside triphosphate hydrolases"/>
    <property type="match status" value="2"/>
</dbReference>
<feature type="transmembrane region" description="Helical" evidence="9">
    <location>
        <begin position="397"/>
        <end position="418"/>
    </location>
</feature>
<feature type="transmembrane region" description="Helical" evidence="9">
    <location>
        <begin position="264"/>
        <end position="291"/>
    </location>
</feature>
<dbReference type="PANTHER" id="PTHR19229">
    <property type="entry name" value="ATP-BINDING CASSETTE TRANSPORTER SUBFAMILY A ABCA"/>
    <property type="match status" value="1"/>
</dbReference>
<evidence type="ECO:0000256" key="9">
    <source>
        <dbReference type="SAM" id="Phobius"/>
    </source>
</evidence>
<dbReference type="FunFam" id="3.40.50.300:FF:000436">
    <property type="entry name" value="ATP binding cassette subfamily A member 9"/>
    <property type="match status" value="1"/>
</dbReference>
<protein>
    <submittedName>
        <fullName evidence="11">Abc transporter</fullName>
    </submittedName>
</protein>
<feature type="domain" description="ABC transporter" evidence="10">
    <location>
        <begin position="506"/>
        <end position="739"/>
    </location>
</feature>
<feature type="transmembrane region" description="Helical" evidence="9">
    <location>
        <begin position="1105"/>
        <end position="1130"/>
    </location>
</feature>
<dbReference type="EMBL" id="ADMH02001504">
    <property type="protein sequence ID" value="ETN62276.1"/>
    <property type="molecule type" value="Genomic_DNA"/>
</dbReference>
<feature type="transmembrane region" description="Helical" evidence="9">
    <location>
        <begin position="1248"/>
        <end position="1269"/>
    </location>
</feature>
<evidence type="ECO:0000256" key="8">
    <source>
        <dbReference type="SAM" id="MobiDB-lite"/>
    </source>
</evidence>
<reference evidence="12" key="4">
    <citation type="submission" date="2015-06" db="UniProtKB">
        <authorList>
            <consortium name="EnsemblMetazoa"/>
        </authorList>
    </citation>
    <scope>IDENTIFICATION</scope>
</reference>
<dbReference type="CDD" id="cd03263">
    <property type="entry name" value="ABC_subfamily_A"/>
    <property type="match status" value="2"/>
</dbReference>
<feature type="coiled-coil region" evidence="7">
    <location>
        <begin position="780"/>
        <end position="807"/>
    </location>
</feature>
<dbReference type="eggNOG" id="KOG0059">
    <property type="taxonomic scope" value="Eukaryota"/>
</dbReference>
<dbReference type="PANTHER" id="PTHR19229:SF250">
    <property type="entry name" value="ABC TRANSPORTER DOMAIN-CONTAINING PROTEIN-RELATED"/>
    <property type="match status" value="1"/>
</dbReference>
<dbReference type="InterPro" id="IPR003593">
    <property type="entry name" value="AAA+_ATPase"/>
</dbReference>
<sequence length="1683" mass="188961">MARFLYLFVGKTLKQKLRHSVRNLVNTLFPVAFLLAVVLLGKRLTSVDESREINLNQGELVDYFPGEPINKIYYTPNTTLIEELIEEVRRTLSVIDERVESFSSDSDLERALLNNENLCFGISFHNASLEGRLRYTIRTKNNNFRTDVIYSRDVFGSYSKRDNEYIESGFLALQNAIDRAFIARVTLTGNAERDKVSLQYGHVPLLTGQGPQEASRVTVALGLLSVCFTVCSTYLLLLPLVEERACGMNEHLKLACLESYWNELAIFLVNFLHFFAIMAICIAIGAFGGIWDTNPAQIIYLIILTIVFLINLITFTFLMSATLESATIASAISPVCYFAPVLLSLIRAELAPFFVIFPVNGLLYGASIFHNFKSSGHSFEAGDLFTSGYPGMEELSFFNLLNCMIVGCILWCFLWFYVTNVFPGRYGTPKSKSFFLSRKYWSRLRATVCGANSNRVSITSWQNPTDARTGEGALEEISLRQQAGAPTATGLGPTEERAGAHLEKLVSISNLNKVYKSRSSGAGAKVAVKDFSLSIYGHSITVLLGHNGAGKTTAMNIITGMVARTSGTIIVDGEYDSDRYRQQIGFCPQHNVSFPYLNCREHLEFFGRLRGMEVTEARQEAERILEKVNLLEKADCKVPALSGGMKRRLNLANAIIGRTKLLILDEPTSGLDPESRRDIWDVLLRLRQDHTILLTTHFMEEADMLGDWIAIMEYGELVAFGSPMFLKQQYGKGYTLKLLKRATGLDWQATLALIRQYVPDAIERSAVQQVCAVTLPYGAIDKYADLLQELELQKERLGIEAISINNATLEEVFLNSSNQNKAFQHHPESFDYVDGDASGSTHSSNNADPMANSTSKRSEMTIRWNVFWDCFLAIWVKKLIHIKRNVHVYGCLIALPLIVTFCCFALGSANEDTASTLPAVDLHAGPIQNALGFIVINRGAGNEIAANQQSQLNKDVIESNVNGMLAGGIELIVLENVSLIERLREESDRDYTAYRDRVVVGIEFNLTDTTDITVLHNNNLVHSSGIAQSLATSLLLRYYYGLADASVEVQNIPATRKQLIDLRTPLFFTEFISIAFMFYMLQFLQVPLLERLSGFRQLQNIKRHYWIATLAFDFTLHIVVCLIVVILAVLLDKERVFSAESYRLIFSVLLLYGLFALVVVYIVSQTVESANTAMTVMSYLMIIAVGGVFLLSDGYDNIKQNNIPIYALHVVPEFGLKHSMRVIYENQKLTAYESVSNKRTDEQNHKEAIYPIAFYIVSPIVAIVLAIVLDVIVENKINRERLNDNIVKIGTLKRRITFRKPAAGVSSDSPSAMEAGNGGLGRDVTDSSPTVYDDVDQEADTVNQLYVQDGSSDKEDQYALVVKNVRKNYGMHGAVNGISFAVKKGECFGLLGMNGAGKTTMFQMVSGNLPLSQGEIYMQGKKLDLNNEETYREKYGYCPQLDALLDFMTVYQVIDYFARLKSIPNREEVIRRWLTELDILAYTDHELRECSGGTKRKVNTILALIGNPSVVLLDEPTTGVDPKSRHFLWNSIKTIQRHNQTVLLTSHSMDECEELCDRLSIMVRGRLRCIGFIPQLKQRHGQGFNLLFKLQDTFAAADNSREECVQLIALIKDRFNATLQEEHKGMLKFLVNPTLKLSELFAQAEALKNERSHQIASYSINESSLEDIFLRFQKKHRRLESAF</sequence>
<feature type="region of interest" description="Disordered" evidence="8">
    <location>
        <begin position="834"/>
        <end position="854"/>
    </location>
</feature>
<evidence type="ECO:0000256" key="1">
    <source>
        <dbReference type="ARBA" id="ARBA00004141"/>
    </source>
</evidence>
<dbReference type="GO" id="GO:0005524">
    <property type="term" value="F:ATP binding"/>
    <property type="evidence" value="ECO:0007669"/>
    <property type="project" value="UniProtKB-KW"/>
</dbReference>
<evidence type="ECO:0000259" key="10">
    <source>
        <dbReference type="PROSITE" id="PS50893"/>
    </source>
</evidence>
<keyword evidence="2 9" id="KW-0812">Transmembrane</keyword>
<evidence type="ECO:0000313" key="11">
    <source>
        <dbReference type="EMBL" id="ETN62276.1"/>
    </source>
</evidence>
<feature type="transmembrane region" description="Helical" evidence="9">
    <location>
        <begin position="886"/>
        <end position="907"/>
    </location>
</feature>
<dbReference type="PROSITE" id="PS50893">
    <property type="entry name" value="ABC_TRANSPORTER_2"/>
    <property type="match status" value="2"/>
</dbReference>
<evidence type="ECO:0000256" key="5">
    <source>
        <dbReference type="ARBA" id="ARBA00022989"/>
    </source>
</evidence>
<keyword evidence="5 9" id="KW-1133">Transmembrane helix</keyword>
<dbReference type="SMART" id="SM00382">
    <property type="entry name" value="AAA"/>
    <property type="match status" value="2"/>
</dbReference>
<dbReference type="Proteomes" id="UP000000673">
    <property type="component" value="Unassembled WGS sequence"/>
</dbReference>
<dbReference type="InterPro" id="IPR027417">
    <property type="entry name" value="P-loop_NTPase"/>
</dbReference>
<feature type="transmembrane region" description="Helical" evidence="9">
    <location>
        <begin position="1066"/>
        <end position="1085"/>
    </location>
</feature>
<dbReference type="InterPro" id="IPR013525">
    <property type="entry name" value="ABC2_TM"/>
</dbReference>
<evidence type="ECO:0000256" key="2">
    <source>
        <dbReference type="ARBA" id="ARBA00022692"/>
    </source>
</evidence>
<keyword evidence="7" id="KW-0175">Coiled coil</keyword>
<dbReference type="InterPro" id="IPR003439">
    <property type="entry name" value="ABC_transporter-like_ATP-bd"/>
</dbReference>